<dbReference type="AlphaFoldDB" id="A0A426Y482"/>
<feature type="region of interest" description="Disordered" evidence="1">
    <location>
        <begin position="40"/>
        <end position="67"/>
    </location>
</feature>
<dbReference type="EMBL" id="AMZH03015090">
    <property type="protein sequence ID" value="RRT46588.1"/>
    <property type="molecule type" value="Genomic_DNA"/>
</dbReference>
<evidence type="ECO:0000256" key="1">
    <source>
        <dbReference type="SAM" id="MobiDB-lite"/>
    </source>
</evidence>
<organism evidence="2 3">
    <name type="scientific">Ensete ventricosum</name>
    <name type="common">Abyssinian banana</name>
    <name type="synonym">Musa ensete</name>
    <dbReference type="NCBI Taxonomy" id="4639"/>
    <lineage>
        <taxon>Eukaryota</taxon>
        <taxon>Viridiplantae</taxon>
        <taxon>Streptophyta</taxon>
        <taxon>Embryophyta</taxon>
        <taxon>Tracheophyta</taxon>
        <taxon>Spermatophyta</taxon>
        <taxon>Magnoliopsida</taxon>
        <taxon>Liliopsida</taxon>
        <taxon>Zingiberales</taxon>
        <taxon>Musaceae</taxon>
        <taxon>Ensete</taxon>
    </lineage>
</organism>
<proteinExistence type="predicted"/>
<evidence type="ECO:0000313" key="3">
    <source>
        <dbReference type="Proteomes" id="UP000287651"/>
    </source>
</evidence>
<sequence length="331" mass="36946">MFLSGNRCHSFAEEESTGGYGFVERGCCEDKKRKSRQSIDLKGHVENDGEELPLDSNRKQSVEDGVVSRSNGWRRPFVMHFRGVSPSVTKKKGMLHVVERDGDLLSHGVRWVDQDSTETVSGHVEFVAAFAPPRLWVVLGGHRSAGRHSHMHRVARGAVAALARTPWRVRPRSADELPPPSGHRHLQPAGSQAHVLLKWRLGSDRRKNKKVLGRGRAPESGGHSKKLRREWKSNRNREGRERPVHGLSRAWFPNWYAFARSFAGDCYVPLPQVNTVLYKKTSAGMSNDGLMSRSKSSSYMSMYVVVYSGYGPNASVNDAVGGTGGFGIWRF</sequence>
<dbReference type="Proteomes" id="UP000287651">
    <property type="component" value="Unassembled WGS sequence"/>
</dbReference>
<reference evidence="2 3" key="1">
    <citation type="journal article" date="2014" name="Agronomy (Basel)">
        <title>A Draft Genome Sequence for Ensete ventricosum, the Drought-Tolerant Tree Against Hunger.</title>
        <authorList>
            <person name="Harrison J."/>
            <person name="Moore K.A."/>
            <person name="Paszkiewicz K."/>
            <person name="Jones T."/>
            <person name="Grant M."/>
            <person name="Ambacheew D."/>
            <person name="Muzemil S."/>
            <person name="Studholme D.J."/>
        </authorList>
    </citation>
    <scope>NUCLEOTIDE SEQUENCE [LARGE SCALE GENOMIC DNA]</scope>
</reference>
<protein>
    <submittedName>
        <fullName evidence="2">Uncharacterized protein</fullName>
    </submittedName>
</protein>
<accession>A0A426Y482</accession>
<gene>
    <name evidence="2" type="ORF">B296_00005583</name>
</gene>
<evidence type="ECO:0000313" key="2">
    <source>
        <dbReference type="EMBL" id="RRT46588.1"/>
    </source>
</evidence>
<feature type="region of interest" description="Disordered" evidence="1">
    <location>
        <begin position="207"/>
        <end position="242"/>
    </location>
</feature>
<name>A0A426Y482_ENSVE</name>
<feature type="compositionally biased region" description="Basic and acidic residues" evidence="1">
    <location>
        <begin position="230"/>
        <end position="242"/>
    </location>
</feature>
<comment type="caution">
    <text evidence="2">The sequence shown here is derived from an EMBL/GenBank/DDBJ whole genome shotgun (WGS) entry which is preliminary data.</text>
</comment>